<dbReference type="InterPro" id="IPR016936">
    <property type="entry name" value="UCP029693"/>
</dbReference>
<gene>
    <name evidence="1" type="ORF">ABVT43_08345</name>
</gene>
<accession>A0ABV2BT76</accession>
<evidence type="ECO:0000313" key="1">
    <source>
        <dbReference type="EMBL" id="MET1255132.1"/>
    </source>
</evidence>
<name>A0ABV2BT76_9GAMM</name>
<dbReference type="Proteomes" id="UP001548189">
    <property type="component" value="Unassembled WGS sequence"/>
</dbReference>
<sequence>MKWQFWKKNNDGLEDISTGSGDESVLDKTASLPKLIFYSLLALMIILYFIGAYWSSEPEPFVVEDTNAYQFVQGEKKLIVGYTTVATTEKIASTLLDKPGGYLSNDIMPPSVFLDNIPSWEFGVLVQVRDIALVLRNHMSRSQSQSMENKYLKEAEPLFNNDHTLWMWPDAQNKYQKGIEKLAAYRKELGQIDNPDAQFYTRADNLNAWLILVEKRLGGLSQRLTASVGQVRINTDLSGDAAAHQSTENSSQLVVKTPWLEIDNIFYESRGACWALIHLLKAIEIDFEAVLEKKNAKTSLAQIIRELEATQESIWSPIILNGSGFGLLANHSLVMASYISRANAGLIDLRELLARG</sequence>
<dbReference type="Pfam" id="PF10095">
    <property type="entry name" value="DUF2333"/>
    <property type="match status" value="1"/>
</dbReference>
<dbReference type="EMBL" id="JBEVCJ010000007">
    <property type="protein sequence ID" value="MET1255132.1"/>
    <property type="molecule type" value="Genomic_DNA"/>
</dbReference>
<comment type="caution">
    <text evidence="1">The sequence shown here is derived from an EMBL/GenBank/DDBJ whole genome shotgun (WGS) entry which is preliminary data.</text>
</comment>
<protein>
    <submittedName>
        <fullName evidence="1">DUF2333 family protein</fullName>
    </submittedName>
</protein>
<evidence type="ECO:0000313" key="2">
    <source>
        <dbReference type="Proteomes" id="UP001548189"/>
    </source>
</evidence>
<dbReference type="PIRSF" id="PIRSF029693">
    <property type="entry name" value="UCP029693"/>
    <property type="match status" value="1"/>
</dbReference>
<keyword evidence="2" id="KW-1185">Reference proteome</keyword>
<organism evidence="1 2">
    <name type="scientific">Aliikangiella maris</name>
    <dbReference type="NCBI Taxonomy" id="3162458"/>
    <lineage>
        <taxon>Bacteria</taxon>
        <taxon>Pseudomonadati</taxon>
        <taxon>Pseudomonadota</taxon>
        <taxon>Gammaproteobacteria</taxon>
        <taxon>Oceanospirillales</taxon>
        <taxon>Pleioneaceae</taxon>
        <taxon>Aliikangiella</taxon>
    </lineage>
</organism>
<reference evidence="1 2" key="1">
    <citation type="submission" date="2024-06" db="EMBL/GenBank/DDBJ databases">
        <authorList>
            <person name="Li F."/>
        </authorList>
    </citation>
    <scope>NUCLEOTIDE SEQUENCE [LARGE SCALE GENOMIC DNA]</scope>
    <source>
        <strain evidence="1 2">GXAS 311</strain>
    </source>
</reference>
<proteinExistence type="predicted"/>